<dbReference type="PROSITE" id="PS01196">
    <property type="entry name" value="PEPT_TRNA_HYDROL_2"/>
    <property type="match status" value="1"/>
</dbReference>
<keyword evidence="3 6" id="KW-0378">Hydrolase</keyword>
<dbReference type="InterPro" id="IPR018171">
    <property type="entry name" value="Pept_tRNA_hydro_CS"/>
</dbReference>
<protein>
    <recommendedName>
        <fullName evidence="1">peptidyl-tRNA hydrolase</fullName>
        <ecNumber evidence="1">3.1.1.29</ecNumber>
    </recommendedName>
</protein>
<evidence type="ECO:0000256" key="2">
    <source>
        <dbReference type="ARBA" id="ARBA00022555"/>
    </source>
</evidence>
<organism evidence="6 7">
    <name type="scientific">Ichthyophthirius multifiliis</name>
    <name type="common">White spot disease agent</name>
    <name type="synonym">Ich</name>
    <dbReference type="NCBI Taxonomy" id="5932"/>
    <lineage>
        <taxon>Eukaryota</taxon>
        <taxon>Sar</taxon>
        <taxon>Alveolata</taxon>
        <taxon>Ciliophora</taxon>
        <taxon>Intramacronucleata</taxon>
        <taxon>Oligohymenophorea</taxon>
        <taxon>Hymenostomatida</taxon>
        <taxon>Ophryoglenina</taxon>
        <taxon>Ichthyophthirius</taxon>
    </lineage>
</organism>
<dbReference type="GO" id="GO:0004045">
    <property type="term" value="F:peptidyl-tRNA hydrolase activity"/>
    <property type="evidence" value="ECO:0007669"/>
    <property type="project" value="UniProtKB-EC"/>
</dbReference>
<reference evidence="6 7" key="1">
    <citation type="submission" date="2011-07" db="EMBL/GenBank/DDBJ databases">
        <authorList>
            <person name="Coyne R."/>
            <person name="Brami D."/>
            <person name="Johnson J."/>
            <person name="Hostetler J."/>
            <person name="Hannick L."/>
            <person name="Clark T."/>
            <person name="Cassidy-Hanley D."/>
            <person name="Inman J."/>
        </authorList>
    </citation>
    <scope>NUCLEOTIDE SEQUENCE [LARGE SCALE GENOMIC DNA]</scope>
    <source>
        <strain evidence="6 7">G5</strain>
    </source>
</reference>
<dbReference type="InterPro" id="IPR001328">
    <property type="entry name" value="Pept_tRNA_hydro"/>
</dbReference>
<dbReference type="InParanoid" id="G0R0M6"/>
<evidence type="ECO:0000256" key="4">
    <source>
        <dbReference type="ARBA" id="ARBA00022884"/>
    </source>
</evidence>
<gene>
    <name evidence="6" type="ORF">IMG5_165660</name>
</gene>
<dbReference type="SUPFAM" id="SSF53178">
    <property type="entry name" value="Peptidyl-tRNA hydrolase-like"/>
    <property type="match status" value="1"/>
</dbReference>
<keyword evidence="6" id="KW-0645">Protease</keyword>
<dbReference type="GO" id="GO:0006508">
    <property type="term" value="P:proteolysis"/>
    <property type="evidence" value="ECO:0007669"/>
    <property type="project" value="InterPro"/>
</dbReference>
<dbReference type="AlphaFoldDB" id="G0R0M6"/>
<evidence type="ECO:0000256" key="1">
    <source>
        <dbReference type="ARBA" id="ARBA00013260"/>
    </source>
</evidence>
<evidence type="ECO:0000313" key="7">
    <source>
        <dbReference type="Proteomes" id="UP000008983"/>
    </source>
</evidence>
<dbReference type="Proteomes" id="UP000008983">
    <property type="component" value="Unassembled WGS sequence"/>
</dbReference>
<dbReference type="RefSeq" id="XP_004030206.1">
    <property type="nucleotide sequence ID" value="XM_004030158.1"/>
</dbReference>
<dbReference type="Gene3D" id="3.40.50.1470">
    <property type="entry name" value="Peptidyl-tRNA hydrolase"/>
    <property type="match status" value="1"/>
</dbReference>
<dbReference type="GO" id="GO:0000049">
    <property type="term" value="F:tRNA binding"/>
    <property type="evidence" value="ECO:0007669"/>
    <property type="project" value="UniProtKB-KW"/>
</dbReference>
<proteinExistence type="inferred from homology"/>
<dbReference type="STRING" id="857967.G0R0M6"/>
<dbReference type="InterPro" id="IPR036416">
    <property type="entry name" value="Pept_tRNA_hydro_sf"/>
</dbReference>
<comment type="similarity">
    <text evidence="5">Belongs to the PTH family.</text>
</comment>
<dbReference type="PANTHER" id="PTHR17224">
    <property type="entry name" value="PEPTIDYL-TRNA HYDROLASE"/>
    <property type="match status" value="1"/>
</dbReference>
<dbReference type="EMBL" id="GL984197">
    <property type="protein sequence ID" value="EGR28970.1"/>
    <property type="molecule type" value="Genomic_DNA"/>
</dbReference>
<dbReference type="GO" id="GO:0004181">
    <property type="term" value="F:metallocarboxypeptidase activity"/>
    <property type="evidence" value="ECO:0007669"/>
    <property type="project" value="InterPro"/>
</dbReference>
<dbReference type="OrthoDB" id="311283at2759"/>
<name>G0R0M6_ICHMU</name>
<keyword evidence="2" id="KW-0820">tRNA-binding</keyword>
<dbReference type="GO" id="GO:0008270">
    <property type="term" value="F:zinc ion binding"/>
    <property type="evidence" value="ECO:0007669"/>
    <property type="project" value="InterPro"/>
</dbReference>
<dbReference type="SUPFAM" id="SSF53187">
    <property type="entry name" value="Zn-dependent exopeptidases"/>
    <property type="match status" value="1"/>
</dbReference>
<evidence type="ECO:0000313" key="6">
    <source>
        <dbReference type="EMBL" id="EGR28970.1"/>
    </source>
</evidence>
<dbReference type="GeneID" id="14905066"/>
<keyword evidence="4" id="KW-0694">RNA-binding</keyword>
<keyword evidence="6" id="KW-0121">Carboxypeptidase</keyword>
<dbReference type="OMA" id="ATVDQSW"/>
<keyword evidence="7" id="KW-1185">Reference proteome</keyword>
<dbReference type="Pfam" id="PF01195">
    <property type="entry name" value="Pept_tRNA_hydro"/>
    <property type="match status" value="1"/>
</dbReference>
<evidence type="ECO:0000256" key="3">
    <source>
        <dbReference type="ARBA" id="ARBA00022801"/>
    </source>
</evidence>
<evidence type="ECO:0000256" key="5">
    <source>
        <dbReference type="ARBA" id="ARBA00038063"/>
    </source>
</evidence>
<dbReference type="PANTHER" id="PTHR17224:SF1">
    <property type="entry name" value="PEPTIDYL-TRNA HYDROLASE"/>
    <property type="match status" value="1"/>
</dbReference>
<sequence>MFLEDFKLKCLQNYTNPVEKNYFDNFQRDKELKKQVLQKKDQELKNQDELQKQYNDNIKKEYRNQLNSQSNGYTQAIPGMYQDQQRIYGLGNSSPSYDKTRHNVGKMYIYNKIIIHDDLDNKFGQIKLKNNGSAQGHNGVKSVINWSNTDNFMRIKIGIGRPESRNAYEVANYVIQEMSQVIMPLPNPSGYIQNRREEQQQNIEIDMNRDFPYDQKPYFCFKTAGARSINKIWKQHLFQAAITFHAGMYAIGWPYGSNNHISQKQYKQTGEFAPDQKAFFIYGKRMADQASFSDHILNYPYDTLTNSIYAVPGTFEDWSYAASWEPKISKNTTLLAKCQGISAEELEINDVIARSLTYLIEVGEFDYDSKKEGTWEQIGYANKGIGHISRNIRLTLDFIKNLTPQHIIKKIEKTNIEFQINGCFNVEKTRVFFMRNSSVNMESENFENFEQLFKLGFQEDSSFENQDGVLKNENFYFKYEINEFTTQVVLVSKCDQDWKITVENSKPDGIGPQTHIIQRKINKKYYAENNGFQIRSKMWFANSFIINDEINIKKSIYGVFKYLRKRDQNFIKLGSIEIENRTL</sequence>
<dbReference type="eggNOG" id="KOG2255">
    <property type="taxonomic scope" value="Eukaryota"/>
</dbReference>
<dbReference type="EC" id="3.1.1.29" evidence="1"/>
<accession>G0R0M6</accession>